<protein>
    <submittedName>
        <fullName evidence="1">Uncharacterized protein</fullName>
    </submittedName>
</protein>
<name>A0ABD6THD8_9BACI</name>
<reference evidence="1 2" key="1">
    <citation type="submission" date="2017-09" db="EMBL/GenBank/DDBJ databases">
        <title>Large-scale bioinformatics analysis of Bacillus genomes uncovers conserved roles of natural products in bacterial physiology.</title>
        <authorList>
            <consortium name="Agbiome Team Llc"/>
            <person name="Bleich R.M."/>
            <person name="Grubbs K.J."/>
            <person name="Santa Maria K.C."/>
            <person name="Allen S.E."/>
            <person name="Farag S."/>
            <person name="Shank E.A."/>
            <person name="Bowers A."/>
        </authorList>
    </citation>
    <scope>NUCLEOTIDE SEQUENCE [LARGE SCALE GENOMIC DNA]</scope>
    <source>
        <strain evidence="1 2">AFS032503</strain>
    </source>
</reference>
<proteinExistence type="predicted"/>
<evidence type="ECO:0000313" key="1">
    <source>
        <dbReference type="EMBL" id="PHG14545.1"/>
    </source>
</evidence>
<evidence type="ECO:0000313" key="2">
    <source>
        <dbReference type="Proteomes" id="UP000225062"/>
    </source>
</evidence>
<sequence length="60" mass="7177">MKKLVLINIRAIIIFNDDSFLHLEVKSFFYELTTILLCFNYDKIKTILHLMYANNKPVKK</sequence>
<dbReference type="EMBL" id="NUUI01000124">
    <property type="protein sequence ID" value="PHG14545.1"/>
    <property type="molecule type" value="Genomic_DNA"/>
</dbReference>
<accession>A0ABD6THD8</accession>
<organism evidence="1 2">
    <name type="scientific">Bacillus wiedmannii</name>
    <dbReference type="NCBI Taxonomy" id="1890302"/>
    <lineage>
        <taxon>Bacteria</taxon>
        <taxon>Bacillati</taxon>
        <taxon>Bacillota</taxon>
        <taxon>Bacilli</taxon>
        <taxon>Bacillales</taxon>
        <taxon>Bacillaceae</taxon>
        <taxon>Bacillus</taxon>
        <taxon>Bacillus cereus group</taxon>
    </lineage>
</organism>
<gene>
    <name evidence="1" type="ORF">COI74_26795</name>
</gene>
<comment type="caution">
    <text evidence="1">The sequence shown here is derived from an EMBL/GenBank/DDBJ whole genome shotgun (WGS) entry which is preliminary data.</text>
</comment>
<dbReference type="AlphaFoldDB" id="A0ABD6THD8"/>
<dbReference type="Proteomes" id="UP000225062">
    <property type="component" value="Unassembled WGS sequence"/>
</dbReference>